<dbReference type="AlphaFoldDB" id="C9LB94"/>
<name>C9LB94_BLAHA</name>
<keyword evidence="2" id="KW-1185">Reference proteome</keyword>
<proteinExistence type="predicted"/>
<comment type="caution">
    <text evidence="1">The sequence shown here is derived from an EMBL/GenBank/DDBJ whole genome shotgun (WGS) entry which is preliminary data.</text>
</comment>
<accession>C9LB94</accession>
<evidence type="ECO:0000313" key="1">
    <source>
        <dbReference type="EMBL" id="EEX20729.1"/>
    </source>
</evidence>
<dbReference type="HOGENOM" id="CLU_3213072_0_0_9"/>
<organism evidence="1 2">
    <name type="scientific">Blautia hansenii DSM 20583</name>
    <dbReference type="NCBI Taxonomy" id="537007"/>
    <lineage>
        <taxon>Bacteria</taxon>
        <taxon>Bacillati</taxon>
        <taxon>Bacillota</taxon>
        <taxon>Clostridia</taxon>
        <taxon>Lachnospirales</taxon>
        <taxon>Lachnospiraceae</taxon>
        <taxon>Blautia</taxon>
    </lineage>
</organism>
<protein>
    <submittedName>
        <fullName evidence="1">Uncharacterized protein</fullName>
    </submittedName>
</protein>
<dbReference type="EMBL" id="ABYU02000042">
    <property type="protein sequence ID" value="EEX20729.1"/>
    <property type="molecule type" value="Genomic_DNA"/>
</dbReference>
<sequence length="44" mass="5302">MGRRRFSFYEWSNRIFTDRMCKVQKKTSEKGRGVRSRGTAIKFV</sequence>
<reference evidence="1" key="1">
    <citation type="submission" date="2009-09" db="EMBL/GenBank/DDBJ databases">
        <authorList>
            <person name="Weinstock G."/>
            <person name="Sodergren E."/>
            <person name="Clifton S."/>
            <person name="Fulton L."/>
            <person name="Fulton B."/>
            <person name="Courtney L."/>
            <person name="Fronick C."/>
            <person name="Harrison M."/>
            <person name="Strong C."/>
            <person name="Farmer C."/>
            <person name="Delahaunty K."/>
            <person name="Markovic C."/>
            <person name="Hall O."/>
            <person name="Minx P."/>
            <person name="Tomlinson C."/>
            <person name="Mitreva M."/>
            <person name="Nelson J."/>
            <person name="Hou S."/>
            <person name="Wollam A."/>
            <person name="Pepin K.H."/>
            <person name="Johnson M."/>
            <person name="Bhonagiri V."/>
            <person name="Nash W.E."/>
            <person name="Warren W."/>
            <person name="Chinwalla A."/>
            <person name="Mardis E.R."/>
            <person name="Wilson R.K."/>
        </authorList>
    </citation>
    <scope>NUCLEOTIDE SEQUENCE [LARGE SCALE GENOMIC DNA]</scope>
    <source>
        <strain evidence="1">DSM 20583</strain>
    </source>
</reference>
<gene>
    <name evidence="1" type="ORF">BLAHAN_06702</name>
</gene>
<dbReference type="Proteomes" id="UP000003755">
    <property type="component" value="Unassembled WGS sequence"/>
</dbReference>
<dbReference type="STRING" id="537007.BLAHAN_06702"/>
<evidence type="ECO:0000313" key="2">
    <source>
        <dbReference type="Proteomes" id="UP000003755"/>
    </source>
</evidence>